<protein>
    <submittedName>
        <fullName evidence="2">Uncharacterized protein</fullName>
    </submittedName>
</protein>
<name>A0A1S7P201_9HYPH</name>
<accession>A0A1S7P201</accession>
<evidence type="ECO:0000313" key="2">
    <source>
        <dbReference type="EMBL" id="CUX14844.1"/>
    </source>
</evidence>
<gene>
    <name evidence="2" type="ORF">AGR7C_Cc110223</name>
</gene>
<evidence type="ECO:0000313" key="3">
    <source>
        <dbReference type="Proteomes" id="UP000191987"/>
    </source>
</evidence>
<organism evidence="2 3">
    <name type="scientific">Agrobacterium deltaense Zutra 3/1</name>
    <dbReference type="NCBI Taxonomy" id="1183427"/>
    <lineage>
        <taxon>Bacteria</taxon>
        <taxon>Pseudomonadati</taxon>
        <taxon>Pseudomonadota</taxon>
        <taxon>Alphaproteobacteria</taxon>
        <taxon>Hyphomicrobiales</taxon>
        <taxon>Rhizobiaceae</taxon>
        <taxon>Rhizobium/Agrobacterium group</taxon>
        <taxon>Agrobacterium</taxon>
    </lineage>
</organism>
<reference evidence="2 3" key="1">
    <citation type="submission" date="2016-01" db="EMBL/GenBank/DDBJ databases">
        <authorList>
            <person name="Oliw E.H."/>
        </authorList>
    </citation>
    <scope>NUCLEOTIDE SEQUENCE [LARGE SCALE GENOMIC DNA]</scope>
    <source>
        <strain evidence="2 3">Zutra 3-1</strain>
    </source>
</reference>
<feature type="region of interest" description="Disordered" evidence="1">
    <location>
        <begin position="1"/>
        <end position="51"/>
    </location>
</feature>
<evidence type="ECO:0000256" key="1">
    <source>
        <dbReference type="SAM" id="MobiDB-lite"/>
    </source>
</evidence>
<dbReference type="Proteomes" id="UP000191987">
    <property type="component" value="Unassembled WGS sequence"/>
</dbReference>
<dbReference type="AlphaFoldDB" id="A0A1S7P201"/>
<dbReference type="EMBL" id="FBWG01000003">
    <property type="protein sequence ID" value="CUX14844.1"/>
    <property type="molecule type" value="Genomic_DNA"/>
</dbReference>
<sequence>MESGGKTCRTVPHRACRNRPENTMGRSVTGAFSGGYGGKTPTGVSSAFGLKGRTIRCRKRLPRPSRTMSMPWPMRMRA</sequence>
<proteinExistence type="predicted"/>
<feature type="region of interest" description="Disordered" evidence="1">
    <location>
        <begin position="59"/>
        <end position="78"/>
    </location>
</feature>